<dbReference type="eggNOG" id="arCOG04563">
    <property type="taxonomic scope" value="Archaea"/>
</dbReference>
<dbReference type="Pfam" id="PF19133">
    <property type="entry name" value="DUF5816"/>
    <property type="match status" value="1"/>
</dbReference>
<dbReference type="Proteomes" id="UP000011566">
    <property type="component" value="Unassembled WGS sequence"/>
</dbReference>
<organism evidence="1 2">
    <name type="scientific">Halococcus hamelinensis 100A6</name>
    <dbReference type="NCBI Taxonomy" id="1132509"/>
    <lineage>
        <taxon>Archaea</taxon>
        <taxon>Methanobacteriati</taxon>
        <taxon>Methanobacteriota</taxon>
        <taxon>Stenosarchaea group</taxon>
        <taxon>Halobacteria</taxon>
        <taxon>Halobacteriales</taxon>
        <taxon>Halococcaceae</taxon>
        <taxon>Halococcus</taxon>
    </lineage>
</organism>
<evidence type="ECO:0000313" key="2">
    <source>
        <dbReference type="Proteomes" id="UP000011566"/>
    </source>
</evidence>
<dbReference type="InterPro" id="IPR043854">
    <property type="entry name" value="DUF5816"/>
</dbReference>
<name>M0LZS6_9EURY</name>
<accession>M0LZS6</accession>
<comment type="caution">
    <text evidence="1">The sequence shown here is derived from an EMBL/GenBank/DDBJ whole genome shotgun (WGS) entry which is preliminary data.</text>
</comment>
<reference evidence="1 2" key="1">
    <citation type="journal article" date="2014" name="PLoS Genet.">
        <title>Phylogenetically driven sequencing of extremely halophilic archaea reveals strategies for static and dynamic osmo-response.</title>
        <authorList>
            <person name="Becker E.A."/>
            <person name="Seitzer P.M."/>
            <person name="Tritt A."/>
            <person name="Larsen D."/>
            <person name="Krusor M."/>
            <person name="Yao A.I."/>
            <person name="Wu D."/>
            <person name="Madern D."/>
            <person name="Eisen J.A."/>
            <person name="Darling A.E."/>
            <person name="Facciotti M.T."/>
        </authorList>
    </citation>
    <scope>NUCLEOTIDE SEQUENCE [LARGE SCALE GENOMIC DNA]</scope>
    <source>
        <strain evidence="1 2">100A6</strain>
    </source>
</reference>
<keyword evidence="2" id="KW-1185">Reference proteome</keyword>
<dbReference type="PATRIC" id="fig|1132509.6.peg.1776"/>
<sequence>MDATTTADGRTLYVDRTEAERGSKGPFLAAYADEAGESRWGYFCSNCASFDNAMDAMGRIKCNGCANIKKPDEWDAAHE</sequence>
<evidence type="ECO:0000313" key="1">
    <source>
        <dbReference type="EMBL" id="EMA39047.1"/>
    </source>
</evidence>
<dbReference type="OrthoDB" id="333505at2157"/>
<dbReference type="EMBL" id="AOMB01000022">
    <property type="protein sequence ID" value="EMA39047.1"/>
    <property type="molecule type" value="Genomic_DNA"/>
</dbReference>
<dbReference type="RefSeq" id="WP_007692594.1">
    <property type="nucleotide sequence ID" value="NZ_AJRK01000030.1"/>
</dbReference>
<gene>
    <name evidence="1" type="ORF">C447_07818</name>
</gene>
<dbReference type="AlphaFoldDB" id="M0LZS6"/>
<protein>
    <recommendedName>
        <fullName evidence="3">GNAT family acetyltransferase</fullName>
    </recommendedName>
</protein>
<proteinExistence type="predicted"/>
<evidence type="ECO:0008006" key="3">
    <source>
        <dbReference type="Google" id="ProtNLM"/>
    </source>
</evidence>